<evidence type="ECO:0000313" key="5">
    <source>
        <dbReference type="EMBL" id="RNA11456.1"/>
    </source>
</evidence>
<accession>A0A3M7QJ36</accession>
<feature type="domain" description="RRM" evidence="4">
    <location>
        <begin position="60"/>
        <end position="137"/>
    </location>
</feature>
<feature type="compositionally biased region" description="Low complexity" evidence="3">
    <location>
        <begin position="140"/>
        <end position="156"/>
    </location>
</feature>
<dbReference type="Gene3D" id="3.30.70.330">
    <property type="match status" value="2"/>
</dbReference>
<feature type="region of interest" description="Disordered" evidence="3">
    <location>
        <begin position="23"/>
        <end position="58"/>
    </location>
</feature>
<gene>
    <name evidence="5" type="ORF">BpHYR1_000824</name>
</gene>
<dbReference type="AlphaFoldDB" id="A0A3M7QJ36"/>
<feature type="compositionally biased region" description="Basic and acidic residues" evidence="3">
    <location>
        <begin position="32"/>
        <end position="51"/>
    </location>
</feature>
<dbReference type="SUPFAM" id="SSF54928">
    <property type="entry name" value="RNA-binding domain, RBD"/>
    <property type="match status" value="2"/>
</dbReference>
<name>A0A3M7QJ36_BRAPC</name>
<evidence type="ECO:0000256" key="3">
    <source>
        <dbReference type="SAM" id="MobiDB-lite"/>
    </source>
</evidence>
<dbReference type="GO" id="GO:0000398">
    <property type="term" value="P:mRNA splicing, via spliceosome"/>
    <property type="evidence" value="ECO:0007669"/>
    <property type="project" value="TreeGrafter"/>
</dbReference>
<evidence type="ECO:0000259" key="4">
    <source>
        <dbReference type="PROSITE" id="PS50102"/>
    </source>
</evidence>
<dbReference type="OrthoDB" id="1875751at2759"/>
<organism evidence="5 6">
    <name type="scientific">Brachionus plicatilis</name>
    <name type="common">Marine rotifer</name>
    <name type="synonym">Brachionus muelleri</name>
    <dbReference type="NCBI Taxonomy" id="10195"/>
    <lineage>
        <taxon>Eukaryota</taxon>
        <taxon>Metazoa</taxon>
        <taxon>Spiralia</taxon>
        <taxon>Gnathifera</taxon>
        <taxon>Rotifera</taxon>
        <taxon>Eurotatoria</taxon>
        <taxon>Monogononta</taxon>
        <taxon>Pseudotrocha</taxon>
        <taxon>Ploima</taxon>
        <taxon>Brachionidae</taxon>
        <taxon>Brachionus</taxon>
    </lineage>
</organism>
<dbReference type="Pfam" id="PF00076">
    <property type="entry name" value="RRM_1"/>
    <property type="match status" value="1"/>
</dbReference>
<feature type="region of interest" description="Disordered" evidence="3">
    <location>
        <begin position="284"/>
        <end position="321"/>
    </location>
</feature>
<dbReference type="SMART" id="SM00360">
    <property type="entry name" value="RRM"/>
    <property type="match status" value="1"/>
</dbReference>
<dbReference type="PANTHER" id="PTHR48026:SF14">
    <property type="entry name" value="HETEROGENEOUS NUCLEAR RIBONUCLEOPROTEIN A1"/>
    <property type="match status" value="1"/>
</dbReference>
<keyword evidence="6" id="KW-1185">Reference proteome</keyword>
<dbReference type="GO" id="GO:0071013">
    <property type="term" value="C:catalytic step 2 spliceosome"/>
    <property type="evidence" value="ECO:0007669"/>
    <property type="project" value="TreeGrafter"/>
</dbReference>
<proteinExistence type="predicted"/>
<dbReference type="InterPro" id="IPR012677">
    <property type="entry name" value="Nucleotide-bd_a/b_plait_sf"/>
</dbReference>
<evidence type="ECO:0000313" key="6">
    <source>
        <dbReference type="Proteomes" id="UP000276133"/>
    </source>
</evidence>
<dbReference type="InterPro" id="IPR035979">
    <property type="entry name" value="RBD_domain_sf"/>
</dbReference>
<dbReference type="PANTHER" id="PTHR48026">
    <property type="entry name" value="HOMOLOGOUS TO DROSOPHILA SQD (SQUID) PROTEIN"/>
    <property type="match status" value="1"/>
</dbReference>
<dbReference type="InterPro" id="IPR000504">
    <property type="entry name" value="RRM_dom"/>
</dbReference>
<comment type="caution">
    <text evidence="5">The sequence shown here is derived from an EMBL/GenBank/DDBJ whole genome shotgun (WGS) entry which is preliminary data.</text>
</comment>
<sequence>MKESKTGKSRGFGFITYTKSSMVDQLQQTRPHKLDGRELETKRATPREESGKPGAESSTNKLFVGAIKDGVCESDLQNYFGKYGKIDDCVIMRDKESNKLRGFGFVTFNDYDPVDKIVLEKFHHVNGQSVAVKKALPKDNQNGQQSSKFQKSNFSKHNSHMKPNGRNSAHFNNGPGMLNTPDNFVPNNSLMPNNGMPFMNNMNMNNFAMFAQKMFEAAANNMPMPFNGNGMNGGMGANGGMGNDGLFSTPDINGNMGRRQGAMSMSANNRNVNFASDDFDDYNGWSNNNKSKNMNGPGPIKTNNRQQYPRNAPYSGRNKRK</sequence>
<feature type="compositionally biased region" description="Polar residues" evidence="3">
    <location>
        <begin position="284"/>
        <end position="294"/>
    </location>
</feature>
<keyword evidence="1 2" id="KW-0694">RNA-binding</keyword>
<protein>
    <submittedName>
        <fullName evidence="5">Heterogeneous nuclear ribonucleo A1 isoform X1</fullName>
    </submittedName>
</protein>
<dbReference type="GO" id="GO:0003730">
    <property type="term" value="F:mRNA 3'-UTR binding"/>
    <property type="evidence" value="ECO:0007669"/>
    <property type="project" value="TreeGrafter"/>
</dbReference>
<dbReference type="STRING" id="10195.A0A3M7QJ36"/>
<dbReference type="EMBL" id="REGN01005947">
    <property type="protein sequence ID" value="RNA11456.1"/>
    <property type="molecule type" value="Genomic_DNA"/>
</dbReference>
<dbReference type="Proteomes" id="UP000276133">
    <property type="component" value="Unassembled WGS sequence"/>
</dbReference>
<evidence type="ECO:0000256" key="2">
    <source>
        <dbReference type="PROSITE-ProRule" id="PRU00176"/>
    </source>
</evidence>
<feature type="region of interest" description="Disordered" evidence="3">
    <location>
        <begin position="137"/>
        <end position="181"/>
    </location>
</feature>
<dbReference type="PROSITE" id="PS50102">
    <property type="entry name" value="RRM"/>
    <property type="match status" value="1"/>
</dbReference>
<evidence type="ECO:0000256" key="1">
    <source>
        <dbReference type="ARBA" id="ARBA00022884"/>
    </source>
</evidence>
<reference evidence="5 6" key="1">
    <citation type="journal article" date="2018" name="Sci. Rep.">
        <title>Genomic signatures of local adaptation to the degree of environmental predictability in rotifers.</title>
        <authorList>
            <person name="Franch-Gras L."/>
            <person name="Hahn C."/>
            <person name="Garcia-Roger E.M."/>
            <person name="Carmona M.J."/>
            <person name="Serra M."/>
            <person name="Gomez A."/>
        </authorList>
    </citation>
    <scope>NUCLEOTIDE SEQUENCE [LARGE SCALE GENOMIC DNA]</scope>
    <source>
        <strain evidence="5">HYR1</strain>
    </source>
</reference>